<dbReference type="AlphaFoldDB" id="A0A669EJL9"/>
<evidence type="ECO:0000256" key="7">
    <source>
        <dbReference type="ARBA" id="ARBA00023136"/>
    </source>
</evidence>
<comment type="similarity">
    <text evidence="2 8">Belongs to the glycosyltransferase 92 family.</text>
</comment>
<evidence type="ECO:0000256" key="1">
    <source>
        <dbReference type="ARBA" id="ARBA00004167"/>
    </source>
</evidence>
<accession>A0A669EJL9</accession>
<evidence type="ECO:0000256" key="8">
    <source>
        <dbReference type="RuleBase" id="RU366017"/>
    </source>
</evidence>
<organism evidence="9 10">
    <name type="scientific">Oreochromis niloticus</name>
    <name type="common">Nile tilapia</name>
    <name type="synonym">Tilapia nilotica</name>
    <dbReference type="NCBI Taxonomy" id="8128"/>
    <lineage>
        <taxon>Eukaryota</taxon>
        <taxon>Metazoa</taxon>
        <taxon>Chordata</taxon>
        <taxon>Craniata</taxon>
        <taxon>Vertebrata</taxon>
        <taxon>Euteleostomi</taxon>
        <taxon>Actinopterygii</taxon>
        <taxon>Neopterygii</taxon>
        <taxon>Teleostei</taxon>
        <taxon>Neoteleostei</taxon>
        <taxon>Acanthomorphata</taxon>
        <taxon>Ovalentaria</taxon>
        <taxon>Cichlomorphae</taxon>
        <taxon>Cichliformes</taxon>
        <taxon>Cichlidae</taxon>
        <taxon>African cichlids</taxon>
        <taxon>Pseudocrenilabrinae</taxon>
        <taxon>Oreochromini</taxon>
        <taxon>Oreochromis</taxon>
    </lineage>
</organism>
<proteinExistence type="inferred from homology"/>
<dbReference type="PANTHER" id="PTHR21461">
    <property type="entry name" value="GLYCOSYLTRANSFERASE FAMILY 92 PROTEIN"/>
    <property type="match status" value="1"/>
</dbReference>
<dbReference type="InParanoid" id="A0A669EJL9"/>
<keyword evidence="7" id="KW-0472">Membrane</keyword>
<keyword evidence="6" id="KW-1133">Transmembrane helix</keyword>
<evidence type="ECO:0000313" key="9">
    <source>
        <dbReference type="Ensembl" id="ENSONIP00000073073.1"/>
    </source>
</evidence>
<evidence type="ECO:0000313" key="10">
    <source>
        <dbReference type="Proteomes" id="UP000005207"/>
    </source>
</evidence>
<dbReference type="Pfam" id="PF01697">
    <property type="entry name" value="Glyco_transf_92"/>
    <property type="match status" value="1"/>
</dbReference>
<sequence length="506" mass="57897">MSANFSFCQWHVSCKGLITHDCFSSCFSVMFIITDSHTHTHTHTHTYMYICIYVCVCVYLCRTDKTFAHWILYYRGVSSSPILDQLNVTQKSSQGHVALQLPSRMEHQRQQSTQSIMKVKGTKTLLVSAYLEHRTDEKQVCVIAVVLRSENVAYRCLFRCQDKQLLSNGVANIHRDHFGFAYGTADIMCPLPSGCETPSSIAVTSADTSSTNDPNQEFLEVKNQQEKTESFPYDFTVCISTMFDFTNVLQLVQSFEMLQLLGVNRVVVYKTSCSPETQRILDYYTHKGLVEVIPWSLSRYVNVSRSWLPEHGPGELHYFGQIPALNDCLYRYMYQSRYVALHDIDELILPQTVTSWVELLPLLEKKYGANKCYRFENDVFPINFMSPPPASQSLPPQADWKNVPGVNILAHLYKEPIFSETYSNFKIIVNPRAVFSTSVHGALNAQDGWSWIDRSIARMYHTRSPIQKSLTKDKLIYDGRLLSYSAHFIPAVNKVLRETGFLPSTH</sequence>
<dbReference type="GeneTree" id="ENSGT00530000064359"/>
<dbReference type="Proteomes" id="UP000005207">
    <property type="component" value="Linkage group LG14"/>
</dbReference>
<evidence type="ECO:0000256" key="2">
    <source>
        <dbReference type="ARBA" id="ARBA00007647"/>
    </source>
</evidence>
<keyword evidence="10" id="KW-1185">Reference proteome</keyword>
<reference evidence="9" key="3">
    <citation type="submission" date="2025-09" db="UniProtKB">
        <authorList>
            <consortium name="Ensembl"/>
        </authorList>
    </citation>
    <scope>IDENTIFICATION</scope>
</reference>
<protein>
    <recommendedName>
        <fullName evidence="8">Glycosyltransferase family 92 protein</fullName>
        <ecNumber evidence="8">2.4.1.-</ecNumber>
    </recommendedName>
</protein>
<dbReference type="EC" id="2.4.1.-" evidence="8"/>
<dbReference type="GO" id="GO:0016757">
    <property type="term" value="F:glycosyltransferase activity"/>
    <property type="evidence" value="ECO:0007669"/>
    <property type="project" value="UniProtKB-UniRule"/>
</dbReference>
<evidence type="ECO:0000256" key="3">
    <source>
        <dbReference type="ARBA" id="ARBA00022676"/>
    </source>
</evidence>
<keyword evidence="4 8" id="KW-0808">Transferase</keyword>
<dbReference type="GO" id="GO:0016020">
    <property type="term" value="C:membrane"/>
    <property type="evidence" value="ECO:0007669"/>
    <property type="project" value="UniProtKB-SubCell"/>
</dbReference>
<evidence type="ECO:0000256" key="5">
    <source>
        <dbReference type="ARBA" id="ARBA00022692"/>
    </source>
</evidence>
<keyword evidence="3 8" id="KW-0328">Glycosyltransferase</keyword>
<reference evidence="9" key="2">
    <citation type="submission" date="2025-08" db="UniProtKB">
        <authorList>
            <consortium name="Ensembl"/>
        </authorList>
    </citation>
    <scope>IDENTIFICATION</scope>
</reference>
<name>A0A669EJL9_ORENI</name>
<evidence type="ECO:0000256" key="4">
    <source>
        <dbReference type="ARBA" id="ARBA00022679"/>
    </source>
</evidence>
<dbReference type="PANTHER" id="PTHR21461:SF52">
    <property type="entry name" value="GLYCOSYLTRANSFERASE FAMILY 92 PROTEIN"/>
    <property type="match status" value="1"/>
</dbReference>
<comment type="subcellular location">
    <subcellularLocation>
        <location evidence="1">Membrane</location>
        <topology evidence="1">Single-pass membrane protein</topology>
    </subcellularLocation>
</comment>
<dbReference type="GO" id="GO:0005737">
    <property type="term" value="C:cytoplasm"/>
    <property type="evidence" value="ECO:0007669"/>
    <property type="project" value="TreeGrafter"/>
</dbReference>
<gene>
    <name evidence="9" type="primary">LOC106098495</name>
</gene>
<reference evidence="10" key="1">
    <citation type="submission" date="2012-01" db="EMBL/GenBank/DDBJ databases">
        <title>The Genome Sequence of Oreochromis niloticus (Nile Tilapia).</title>
        <authorList>
            <consortium name="Broad Institute Genome Assembly Team"/>
            <consortium name="Broad Institute Sequencing Platform"/>
            <person name="Di Palma F."/>
            <person name="Johnson J."/>
            <person name="Lander E.S."/>
            <person name="Lindblad-Toh K."/>
        </authorList>
    </citation>
    <scope>NUCLEOTIDE SEQUENCE [LARGE SCALE GENOMIC DNA]</scope>
</reference>
<dbReference type="Ensembl" id="ENSONIT00000083489.1">
    <property type="protein sequence ID" value="ENSONIP00000073073.1"/>
    <property type="gene ID" value="ENSONIG00000001261.2"/>
</dbReference>
<dbReference type="InterPro" id="IPR008166">
    <property type="entry name" value="Glyco_transf_92"/>
</dbReference>
<keyword evidence="5" id="KW-0812">Transmembrane</keyword>
<evidence type="ECO:0000256" key="6">
    <source>
        <dbReference type="ARBA" id="ARBA00022989"/>
    </source>
</evidence>